<organism evidence="2 3">
    <name type="scientific">Moraxella nasicaprae</name>
    <dbReference type="NCBI Taxonomy" id="2904122"/>
    <lineage>
        <taxon>Bacteria</taxon>
        <taxon>Pseudomonadati</taxon>
        <taxon>Pseudomonadota</taxon>
        <taxon>Gammaproteobacteria</taxon>
        <taxon>Moraxellales</taxon>
        <taxon>Moraxellaceae</taxon>
        <taxon>Moraxella</taxon>
    </lineage>
</organism>
<keyword evidence="3" id="KW-1185">Reference proteome</keyword>
<sequence length="165" mass="19428">MRHLFATTLLFTALLLGTTAHASDPKPEQWLYQDSPYDKINGKNLFQTTAIRNITNKLPSSTAGVIKRARMSQDVILQSKVLYVQIWDKNETDTTVHLFYHIKNGKFWAYHQQQDNSIRCYANNHDDMTNFELANLDYIPTSQCKKYKTKNHRSWWFFYISTDLK</sequence>
<proteinExistence type="predicted"/>
<evidence type="ECO:0000313" key="3">
    <source>
        <dbReference type="Proteomes" id="UP001063782"/>
    </source>
</evidence>
<name>A0ABY6F4U7_9GAMM</name>
<protein>
    <submittedName>
        <fullName evidence="2">Uncharacterized protein</fullName>
    </submittedName>
</protein>
<feature type="chain" id="PRO_5046997966" evidence="1">
    <location>
        <begin position="23"/>
        <end position="165"/>
    </location>
</feature>
<feature type="signal peptide" evidence="1">
    <location>
        <begin position="1"/>
        <end position="22"/>
    </location>
</feature>
<evidence type="ECO:0000256" key="1">
    <source>
        <dbReference type="SAM" id="SignalP"/>
    </source>
</evidence>
<dbReference type="Proteomes" id="UP001063782">
    <property type="component" value="Chromosome"/>
</dbReference>
<reference evidence="2" key="1">
    <citation type="submission" date="2021-12" db="EMBL/GenBank/DDBJ databases">
        <title>taxonomy of Moraxella sp. ZY201224.</title>
        <authorList>
            <person name="Li F."/>
        </authorList>
    </citation>
    <scope>NUCLEOTIDE SEQUENCE</scope>
    <source>
        <strain evidence="2">ZY201224</strain>
    </source>
</reference>
<dbReference type="RefSeq" id="WP_263076600.1">
    <property type="nucleotide sequence ID" value="NZ_CP089977.1"/>
</dbReference>
<evidence type="ECO:0000313" key="2">
    <source>
        <dbReference type="EMBL" id="UXZ05100.1"/>
    </source>
</evidence>
<dbReference type="EMBL" id="CP089977">
    <property type="protein sequence ID" value="UXZ05100.1"/>
    <property type="molecule type" value="Genomic_DNA"/>
</dbReference>
<accession>A0ABY6F4U7</accession>
<gene>
    <name evidence="2" type="ORF">LU297_01195</name>
</gene>
<keyword evidence="1" id="KW-0732">Signal</keyword>